<dbReference type="InterPro" id="IPR000711">
    <property type="entry name" value="ATPase_OSCP/dsu"/>
</dbReference>
<gene>
    <name evidence="8 9" type="primary">atpH</name>
    <name evidence="9" type="ORF">KHM83_03875</name>
</gene>
<evidence type="ECO:0000256" key="2">
    <source>
        <dbReference type="ARBA" id="ARBA00022448"/>
    </source>
</evidence>
<dbReference type="Pfam" id="PF00213">
    <property type="entry name" value="OSCP"/>
    <property type="match status" value="1"/>
</dbReference>
<accession>A0ABS5PP39</accession>
<organism evidence="9 10">
    <name type="scientific">Fusibacter paucivorans</name>
    <dbReference type="NCBI Taxonomy" id="76009"/>
    <lineage>
        <taxon>Bacteria</taxon>
        <taxon>Bacillati</taxon>
        <taxon>Bacillota</taxon>
        <taxon>Clostridia</taxon>
        <taxon>Eubacteriales</taxon>
        <taxon>Eubacteriales Family XII. Incertae Sedis</taxon>
        <taxon>Fusibacter</taxon>
    </lineage>
</organism>
<dbReference type="EMBL" id="JAHBCL010000005">
    <property type="protein sequence ID" value="MBS7525812.1"/>
    <property type="molecule type" value="Genomic_DNA"/>
</dbReference>
<dbReference type="PANTHER" id="PTHR11910">
    <property type="entry name" value="ATP SYNTHASE DELTA CHAIN"/>
    <property type="match status" value="1"/>
</dbReference>
<dbReference type="SUPFAM" id="SSF47928">
    <property type="entry name" value="N-terminal domain of the delta subunit of the F1F0-ATP synthase"/>
    <property type="match status" value="1"/>
</dbReference>
<evidence type="ECO:0000313" key="9">
    <source>
        <dbReference type="EMBL" id="MBS7525812.1"/>
    </source>
</evidence>
<dbReference type="Gene3D" id="1.10.520.20">
    <property type="entry name" value="N-terminal domain of the delta subunit of the F1F0-ATP synthase"/>
    <property type="match status" value="1"/>
</dbReference>
<comment type="caution">
    <text evidence="9">The sequence shown here is derived from an EMBL/GenBank/DDBJ whole genome shotgun (WGS) entry which is preliminary data.</text>
</comment>
<proteinExistence type="inferred from homology"/>
<sequence length="180" mass="19968">MAELVSKAYAEALFSVATEDDSMAALRDELNFVVSSFEMYPAFFEIMKMPTINKADKQSVVTETFEGKLSVEMMNFLKMLIAKNRIADIFEIGSTFNAMVDDFNKVLSISVESVMPLTAQQLQILTQKLKDKTGKQVILNPVVNPDLLGGIVVKMGEQIIDGSVKYKLEGMLEGLTQIIV</sequence>
<comment type="similarity">
    <text evidence="8">Belongs to the ATPase delta chain family.</text>
</comment>
<dbReference type="PRINTS" id="PR00125">
    <property type="entry name" value="ATPASEDELTA"/>
</dbReference>
<dbReference type="InterPro" id="IPR020781">
    <property type="entry name" value="ATPase_OSCP/d_CS"/>
</dbReference>
<keyword evidence="10" id="KW-1185">Reference proteome</keyword>
<dbReference type="NCBIfam" id="TIGR01145">
    <property type="entry name" value="ATP_synt_delta"/>
    <property type="match status" value="1"/>
</dbReference>
<keyword evidence="3 8" id="KW-0375">Hydrogen ion transport</keyword>
<dbReference type="InterPro" id="IPR026015">
    <property type="entry name" value="ATP_synth_OSCP/delta_N_sf"/>
</dbReference>
<dbReference type="PROSITE" id="PS00389">
    <property type="entry name" value="ATPASE_DELTA"/>
    <property type="match status" value="1"/>
</dbReference>
<keyword evidence="4 8" id="KW-0406">Ion transport</keyword>
<keyword evidence="2 8" id="KW-0813">Transport</keyword>
<evidence type="ECO:0000256" key="6">
    <source>
        <dbReference type="ARBA" id="ARBA00023196"/>
    </source>
</evidence>
<dbReference type="HAMAP" id="MF_01416">
    <property type="entry name" value="ATP_synth_delta_bact"/>
    <property type="match status" value="1"/>
</dbReference>
<keyword evidence="5 8" id="KW-0472">Membrane</keyword>
<dbReference type="Proteomes" id="UP000746471">
    <property type="component" value="Unassembled WGS sequence"/>
</dbReference>
<comment type="function">
    <text evidence="8">This protein is part of the stalk that links CF(0) to CF(1). It either transmits conformational changes from CF(0) to CF(1) or is implicated in proton conduction.</text>
</comment>
<name>A0ABS5PP39_9FIRM</name>
<evidence type="ECO:0000256" key="1">
    <source>
        <dbReference type="ARBA" id="ARBA00004370"/>
    </source>
</evidence>
<evidence type="ECO:0000256" key="3">
    <source>
        <dbReference type="ARBA" id="ARBA00022781"/>
    </source>
</evidence>
<evidence type="ECO:0000256" key="4">
    <source>
        <dbReference type="ARBA" id="ARBA00023065"/>
    </source>
</evidence>
<evidence type="ECO:0000256" key="8">
    <source>
        <dbReference type="HAMAP-Rule" id="MF_01416"/>
    </source>
</evidence>
<protein>
    <recommendedName>
        <fullName evidence="8">ATP synthase subunit delta</fullName>
    </recommendedName>
    <alternativeName>
        <fullName evidence="8">ATP synthase F(1) sector subunit delta</fullName>
    </alternativeName>
    <alternativeName>
        <fullName evidence="8">F-type ATPase subunit delta</fullName>
        <shortName evidence="8">F-ATPase subunit delta</shortName>
    </alternativeName>
</protein>
<reference evidence="9 10" key="1">
    <citation type="submission" date="2021-05" db="EMBL/GenBank/DDBJ databases">
        <title>Fusibacter ferrireducens sp. nov., an anaerobic, sulfur- and Fe-reducing bacterium isolated from the mangrove sediment.</title>
        <authorList>
            <person name="Qiu D."/>
        </authorList>
    </citation>
    <scope>NUCLEOTIDE SEQUENCE [LARGE SCALE GENOMIC DNA]</scope>
    <source>
        <strain evidence="9 10">DSM 12116</strain>
    </source>
</reference>
<comment type="function">
    <text evidence="8">F(1)F(0) ATP synthase produces ATP from ADP in the presence of a proton or sodium gradient. F-type ATPases consist of two structural domains, F(1) containing the extramembraneous catalytic core and F(0) containing the membrane proton channel, linked together by a central stalk and a peripheral stalk. During catalysis, ATP synthesis in the catalytic domain of F(1) is coupled via a rotary mechanism of the central stalk subunits to proton translocation.</text>
</comment>
<evidence type="ECO:0000256" key="7">
    <source>
        <dbReference type="ARBA" id="ARBA00023310"/>
    </source>
</evidence>
<evidence type="ECO:0000313" key="10">
    <source>
        <dbReference type="Proteomes" id="UP000746471"/>
    </source>
</evidence>
<keyword evidence="7 8" id="KW-0066">ATP synthesis</keyword>
<keyword evidence="6 8" id="KW-0139">CF(1)</keyword>
<evidence type="ECO:0000256" key="5">
    <source>
        <dbReference type="ARBA" id="ARBA00023136"/>
    </source>
</evidence>
<comment type="subcellular location">
    <subcellularLocation>
        <location evidence="8">Cell membrane</location>
        <topology evidence="8">Peripheral membrane protein</topology>
    </subcellularLocation>
    <subcellularLocation>
        <location evidence="1">Membrane</location>
    </subcellularLocation>
</comment>
<keyword evidence="8" id="KW-1003">Cell membrane</keyword>
<dbReference type="RefSeq" id="WP_213235597.1">
    <property type="nucleotide sequence ID" value="NZ_JAHBCL010000005.1"/>
</dbReference>